<gene>
    <name evidence="8" type="ORF">ADEAN_000778700</name>
</gene>
<evidence type="ECO:0000313" key="9">
    <source>
        <dbReference type="Proteomes" id="UP000515908"/>
    </source>
</evidence>
<name>S9VU51_9TRYP</name>
<dbReference type="GO" id="GO:0030686">
    <property type="term" value="C:90S preribosome"/>
    <property type="evidence" value="ECO:0007669"/>
    <property type="project" value="TreeGrafter"/>
</dbReference>
<dbReference type="PANTHER" id="PTHR21738:SF0">
    <property type="entry name" value="RIBOSOMAL RNA PROCESSING PROTEIN 36 HOMOLOG"/>
    <property type="match status" value="1"/>
</dbReference>
<dbReference type="PANTHER" id="PTHR21738">
    <property type="entry name" value="RIBOSOMAL RNA PROCESSING PROTEIN 36 HOMOLOG"/>
    <property type="match status" value="1"/>
</dbReference>
<dbReference type="VEuPathDB" id="TriTrypDB:ADEAN_000778700"/>
<comment type="subunit">
    <text evidence="6">Associates with 90S and pre-40S pre-ribosomal particles.</text>
</comment>
<dbReference type="Proteomes" id="UP000515908">
    <property type="component" value="Chromosome 16"/>
</dbReference>
<keyword evidence="6" id="KW-0687">Ribonucleoprotein</keyword>
<evidence type="ECO:0000256" key="1">
    <source>
        <dbReference type="ARBA" id="ARBA00004604"/>
    </source>
</evidence>
<dbReference type="AlphaFoldDB" id="S9VU51"/>
<keyword evidence="3 6" id="KW-0690">Ribosome biogenesis</keyword>
<evidence type="ECO:0000256" key="7">
    <source>
        <dbReference type="SAM" id="MobiDB-lite"/>
    </source>
</evidence>
<sequence>MSDDDGPPPARSARVKPKKKSLIEVPSAPKRRDPRFDPLYGSVEPKQFESNYKFLREMQEEEEVERKWRIRRLKCIIRRIELEKAVKDGELGEEEFGEYDLSDVEEELFEGHRDELIQLKRTPPAEVFRELETLQRASQLYLSQSKGNAVLSRKDNVRKEMLKKEVKLVKEGAKQKPFFPKRSAVKRALIEDTYEHLDKTGGKQAVDRYLARKTKRQRL</sequence>
<dbReference type="GO" id="GO:0005730">
    <property type="term" value="C:nucleolus"/>
    <property type="evidence" value="ECO:0007669"/>
    <property type="project" value="UniProtKB-SubCell"/>
</dbReference>
<keyword evidence="9" id="KW-1185">Reference proteome</keyword>
<evidence type="ECO:0000256" key="3">
    <source>
        <dbReference type="ARBA" id="ARBA00022517"/>
    </source>
</evidence>
<dbReference type="GO" id="GO:0000462">
    <property type="term" value="P:maturation of SSU-rRNA from tricistronic rRNA transcript (SSU-rRNA, 5.8S rRNA, LSU-rRNA)"/>
    <property type="evidence" value="ECO:0007669"/>
    <property type="project" value="TreeGrafter"/>
</dbReference>
<evidence type="ECO:0000256" key="6">
    <source>
        <dbReference type="RuleBase" id="RU368027"/>
    </source>
</evidence>
<evidence type="ECO:0000256" key="5">
    <source>
        <dbReference type="ARBA" id="ARBA00023242"/>
    </source>
</evidence>
<dbReference type="OrthoDB" id="448446at2759"/>
<comment type="function">
    <text evidence="6">Component of the 90S pre-ribosome involved in the maturation of rRNAs. Required for early cleavages of the pre-RNAs in the 40S ribosomal subunit maturation pathway.</text>
</comment>
<dbReference type="InterPro" id="IPR009292">
    <property type="entry name" value="RRP36"/>
</dbReference>
<reference evidence="8 9" key="1">
    <citation type="submission" date="2020-08" db="EMBL/GenBank/DDBJ databases">
        <authorList>
            <person name="Newling K."/>
            <person name="Davey J."/>
            <person name="Forrester S."/>
        </authorList>
    </citation>
    <scope>NUCLEOTIDE SEQUENCE [LARGE SCALE GENOMIC DNA]</scope>
    <source>
        <strain evidence="9">Crithidia deanei Carvalho (ATCC PRA-265)</strain>
    </source>
</reference>
<comment type="subcellular location">
    <subcellularLocation>
        <location evidence="1 6">Nucleus</location>
        <location evidence="1 6">Nucleolus</location>
    </subcellularLocation>
</comment>
<evidence type="ECO:0000256" key="2">
    <source>
        <dbReference type="ARBA" id="ARBA00009418"/>
    </source>
</evidence>
<evidence type="ECO:0000313" key="8">
    <source>
        <dbReference type="EMBL" id="CAD2220272.1"/>
    </source>
</evidence>
<evidence type="ECO:0000256" key="4">
    <source>
        <dbReference type="ARBA" id="ARBA00022552"/>
    </source>
</evidence>
<accession>S9VU51</accession>
<feature type="region of interest" description="Disordered" evidence="7">
    <location>
        <begin position="1"/>
        <end position="42"/>
    </location>
</feature>
<keyword evidence="5 6" id="KW-0539">Nucleus</keyword>
<dbReference type="EMBL" id="LR877160">
    <property type="protein sequence ID" value="CAD2220272.1"/>
    <property type="molecule type" value="Genomic_DNA"/>
</dbReference>
<keyword evidence="4 6" id="KW-0698">rRNA processing</keyword>
<comment type="similarity">
    <text evidence="2 6">Belongs to the RRP36 family.</text>
</comment>
<dbReference type="Pfam" id="PF06102">
    <property type="entry name" value="RRP36"/>
    <property type="match status" value="1"/>
</dbReference>
<protein>
    <recommendedName>
        <fullName evidence="6">rRNA biogenesis protein RRP36</fullName>
    </recommendedName>
</protein>
<proteinExistence type="inferred from homology"/>
<organism evidence="8 9">
    <name type="scientific">Angomonas deanei</name>
    <dbReference type="NCBI Taxonomy" id="59799"/>
    <lineage>
        <taxon>Eukaryota</taxon>
        <taxon>Discoba</taxon>
        <taxon>Euglenozoa</taxon>
        <taxon>Kinetoplastea</taxon>
        <taxon>Metakinetoplastina</taxon>
        <taxon>Trypanosomatida</taxon>
        <taxon>Trypanosomatidae</taxon>
        <taxon>Strigomonadinae</taxon>
        <taxon>Angomonas</taxon>
    </lineage>
</organism>